<accession>A0A2J7QB40</accession>
<keyword evidence="2" id="KW-1185">Reference proteome</keyword>
<dbReference type="AlphaFoldDB" id="A0A2J7QB40"/>
<organism evidence="1 2">
    <name type="scientific">Cryptotermes secundus</name>
    <dbReference type="NCBI Taxonomy" id="105785"/>
    <lineage>
        <taxon>Eukaryota</taxon>
        <taxon>Metazoa</taxon>
        <taxon>Ecdysozoa</taxon>
        <taxon>Arthropoda</taxon>
        <taxon>Hexapoda</taxon>
        <taxon>Insecta</taxon>
        <taxon>Pterygota</taxon>
        <taxon>Neoptera</taxon>
        <taxon>Polyneoptera</taxon>
        <taxon>Dictyoptera</taxon>
        <taxon>Blattodea</taxon>
        <taxon>Blattoidea</taxon>
        <taxon>Termitoidae</taxon>
        <taxon>Kalotermitidae</taxon>
        <taxon>Cryptotermitinae</taxon>
        <taxon>Cryptotermes</taxon>
    </lineage>
</organism>
<reference evidence="1 2" key="1">
    <citation type="submission" date="2017-12" db="EMBL/GenBank/DDBJ databases">
        <title>Hemimetabolous genomes reveal molecular basis of termite eusociality.</title>
        <authorList>
            <person name="Harrison M.C."/>
            <person name="Jongepier E."/>
            <person name="Robertson H.M."/>
            <person name="Arning N."/>
            <person name="Bitard-Feildel T."/>
            <person name="Chao H."/>
            <person name="Childers C.P."/>
            <person name="Dinh H."/>
            <person name="Doddapaneni H."/>
            <person name="Dugan S."/>
            <person name="Gowin J."/>
            <person name="Greiner C."/>
            <person name="Han Y."/>
            <person name="Hu H."/>
            <person name="Hughes D.S.T."/>
            <person name="Huylmans A.-K."/>
            <person name="Kemena C."/>
            <person name="Kremer L.P.M."/>
            <person name="Lee S.L."/>
            <person name="Lopez-Ezquerra A."/>
            <person name="Mallet L."/>
            <person name="Monroy-Kuhn J.M."/>
            <person name="Moser A."/>
            <person name="Murali S.C."/>
            <person name="Muzny D.M."/>
            <person name="Otani S."/>
            <person name="Piulachs M.-D."/>
            <person name="Poelchau M."/>
            <person name="Qu J."/>
            <person name="Schaub F."/>
            <person name="Wada-Katsumata A."/>
            <person name="Worley K.C."/>
            <person name="Xie Q."/>
            <person name="Ylla G."/>
            <person name="Poulsen M."/>
            <person name="Gibbs R.A."/>
            <person name="Schal C."/>
            <person name="Richards S."/>
            <person name="Belles X."/>
            <person name="Korb J."/>
            <person name="Bornberg-Bauer E."/>
        </authorList>
    </citation>
    <scope>NUCLEOTIDE SEQUENCE [LARGE SCALE GENOMIC DNA]</scope>
    <source>
        <tissue evidence="1">Whole body</tissue>
    </source>
</reference>
<gene>
    <name evidence="1" type="ORF">B7P43_G11740</name>
</gene>
<comment type="caution">
    <text evidence="1">The sequence shown here is derived from an EMBL/GenBank/DDBJ whole genome shotgun (WGS) entry which is preliminary data.</text>
</comment>
<dbReference type="EMBL" id="NEVH01016302">
    <property type="protein sequence ID" value="PNF25801.1"/>
    <property type="molecule type" value="Genomic_DNA"/>
</dbReference>
<evidence type="ECO:0000313" key="1">
    <source>
        <dbReference type="EMBL" id="PNF25801.1"/>
    </source>
</evidence>
<protein>
    <submittedName>
        <fullName evidence="1">Uncharacterized protein</fullName>
    </submittedName>
</protein>
<dbReference type="InParanoid" id="A0A2J7QB40"/>
<sequence length="53" mass="6160">MILLVENSNSSLDLVESIMNKLHASFNCKHQRAKKLVCHEMKESEFGMKHFIL</sequence>
<dbReference type="Proteomes" id="UP000235965">
    <property type="component" value="Unassembled WGS sequence"/>
</dbReference>
<proteinExistence type="predicted"/>
<name>A0A2J7QB40_9NEOP</name>
<evidence type="ECO:0000313" key="2">
    <source>
        <dbReference type="Proteomes" id="UP000235965"/>
    </source>
</evidence>